<dbReference type="InterPro" id="IPR050554">
    <property type="entry name" value="Met_Synthase/Corrinoid"/>
</dbReference>
<dbReference type="GO" id="GO:0031419">
    <property type="term" value="F:cobalamin binding"/>
    <property type="evidence" value="ECO:0007669"/>
    <property type="project" value="InterPro"/>
</dbReference>
<dbReference type="Proteomes" id="UP000248724">
    <property type="component" value="Unassembled WGS sequence"/>
</dbReference>
<dbReference type="PROSITE" id="PS51332">
    <property type="entry name" value="B12_BINDING"/>
    <property type="match status" value="1"/>
</dbReference>
<evidence type="ECO:0000313" key="4">
    <source>
        <dbReference type="EMBL" id="PZR78170.1"/>
    </source>
</evidence>
<dbReference type="InterPro" id="IPR006158">
    <property type="entry name" value="Cobalamin-bd"/>
</dbReference>
<accession>A0A2W5YZB3</accession>
<evidence type="ECO:0000256" key="1">
    <source>
        <dbReference type="ARBA" id="ARBA00022723"/>
    </source>
</evidence>
<comment type="caution">
    <text evidence="4">The sequence shown here is derived from an EMBL/GenBank/DDBJ whole genome shotgun (WGS) entry which is preliminary data.</text>
</comment>
<dbReference type="GO" id="GO:0050667">
    <property type="term" value="P:homocysteine metabolic process"/>
    <property type="evidence" value="ECO:0007669"/>
    <property type="project" value="TreeGrafter"/>
</dbReference>
<dbReference type="InterPro" id="IPR003759">
    <property type="entry name" value="Cbl-bd_cap"/>
</dbReference>
<dbReference type="CDD" id="cd02065">
    <property type="entry name" value="B12-binding_like"/>
    <property type="match status" value="1"/>
</dbReference>
<dbReference type="PANTHER" id="PTHR45833:SF1">
    <property type="entry name" value="METHIONINE SYNTHASE"/>
    <property type="match status" value="1"/>
</dbReference>
<dbReference type="GO" id="GO:0008705">
    <property type="term" value="F:methionine synthase activity"/>
    <property type="evidence" value="ECO:0007669"/>
    <property type="project" value="TreeGrafter"/>
</dbReference>
<evidence type="ECO:0000259" key="3">
    <source>
        <dbReference type="PROSITE" id="PS51332"/>
    </source>
</evidence>
<dbReference type="InterPro" id="IPR036724">
    <property type="entry name" value="Cobalamin-bd_sf"/>
</dbReference>
<dbReference type="SUPFAM" id="SSF52242">
    <property type="entry name" value="Cobalamin (vitamin B12)-binding domain"/>
    <property type="match status" value="1"/>
</dbReference>
<sequence>MTVDAPVAVRRTRRPRPPVVAFTSSLLSGDAKSATEIAWRYLAATGSRLAVISDLIHPAQYEVGELWYQGTVGVAEEHRATAIVIAVAGRLTPTPVARPVRPGACCILSGLTRERHIVGLQVLALALEDEGWTVHQLAPPTPPAELLRAVAEWRPDVVGISAAYLPATREISESIEAVRAMKVPVLVGGSFFNRAPDLWRTVGADAHGSDARVTTVLMRKLLG</sequence>
<protein>
    <recommendedName>
        <fullName evidence="3">B12-binding domain-containing protein</fullName>
    </recommendedName>
</protein>
<organism evidence="4 5">
    <name type="scientific">Candidatus Aeolococcus gillhamiae</name>
    <dbReference type="NCBI Taxonomy" id="3127015"/>
    <lineage>
        <taxon>Bacteria</taxon>
        <taxon>Bacillati</taxon>
        <taxon>Candidatus Dormiibacterota</taxon>
        <taxon>Candidatus Dormibacteria</taxon>
        <taxon>Candidatus Aeolococcales</taxon>
        <taxon>Candidatus Aeolococcaceae</taxon>
        <taxon>Candidatus Aeolococcus</taxon>
    </lineage>
</organism>
<feature type="domain" description="B12-binding" evidence="3">
    <location>
        <begin position="103"/>
        <end position="223"/>
    </location>
</feature>
<evidence type="ECO:0000256" key="2">
    <source>
        <dbReference type="ARBA" id="ARBA00023285"/>
    </source>
</evidence>
<dbReference type="Pfam" id="PF02310">
    <property type="entry name" value="B12-binding"/>
    <property type="match status" value="1"/>
</dbReference>
<dbReference type="GO" id="GO:0005829">
    <property type="term" value="C:cytosol"/>
    <property type="evidence" value="ECO:0007669"/>
    <property type="project" value="TreeGrafter"/>
</dbReference>
<keyword evidence="1" id="KW-0479">Metal-binding</keyword>
<dbReference type="GO" id="GO:0046872">
    <property type="term" value="F:metal ion binding"/>
    <property type="evidence" value="ECO:0007669"/>
    <property type="project" value="UniProtKB-KW"/>
</dbReference>
<proteinExistence type="predicted"/>
<dbReference type="AlphaFoldDB" id="A0A2W5YZB3"/>
<dbReference type="PANTHER" id="PTHR45833">
    <property type="entry name" value="METHIONINE SYNTHASE"/>
    <property type="match status" value="1"/>
</dbReference>
<dbReference type="Gene3D" id="1.10.1240.10">
    <property type="entry name" value="Methionine synthase domain"/>
    <property type="match status" value="1"/>
</dbReference>
<name>A0A2W5YZB3_9BACT</name>
<gene>
    <name evidence="4" type="ORF">DLM65_13950</name>
</gene>
<reference evidence="4 5" key="1">
    <citation type="journal article" date="2017" name="Nature">
        <title>Atmospheric trace gases support primary production in Antarctic desert surface soil.</title>
        <authorList>
            <person name="Ji M."/>
            <person name="Greening C."/>
            <person name="Vanwonterghem I."/>
            <person name="Carere C.R."/>
            <person name="Bay S.K."/>
            <person name="Steen J.A."/>
            <person name="Montgomery K."/>
            <person name="Lines T."/>
            <person name="Beardall J."/>
            <person name="van Dorst J."/>
            <person name="Snape I."/>
            <person name="Stott M.B."/>
            <person name="Hugenholtz P."/>
            <person name="Ferrari B.C."/>
        </authorList>
    </citation>
    <scope>NUCLEOTIDE SEQUENCE [LARGE SCALE GENOMIC DNA]</scope>
    <source>
        <strain evidence="4">RRmetagenome_bin12</strain>
    </source>
</reference>
<dbReference type="InterPro" id="IPR036594">
    <property type="entry name" value="Meth_synthase_dom"/>
</dbReference>
<dbReference type="Gene3D" id="3.40.50.280">
    <property type="entry name" value="Cobalamin-binding domain"/>
    <property type="match status" value="1"/>
</dbReference>
<dbReference type="EMBL" id="QHBU01000268">
    <property type="protein sequence ID" value="PZR78170.1"/>
    <property type="molecule type" value="Genomic_DNA"/>
</dbReference>
<dbReference type="GO" id="GO:0046653">
    <property type="term" value="P:tetrahydrofolate metabolic process"/>
    <property type="evidence" value="ECO:0007669"/>
    <property type="project" value="TreeGrafter"/>
</dbReference>
<keyword evidence="2" id="KW-0170">Cobalt</keyword>
<dbReference type="Pfam" id="PF02607">
    <property type="entry name" value="B12-binding_2"/>
    <property type="match status" value="1"/>
</dbReference>
<evidence type="ECO:0000313" key="5">
    <source>
        <dbReference type="Proteomes" id="UP000248724"/>
    </source>
</evidence>